<gene>
    <name evidence="1" type="ORF">GCM10011391_18140</name>
</gene>
<proteinExistence type="predicted"/>
<keyword evidence="2" id="KW-1185">Reference proteome</keyword>
<sequence>MKAGVARMLAKEWTLRHVAENKDILGAYLIGSTSILSDKTALSPDSDVDIMIVMANEIPSMKLGKFVFKGCLLEVSFLSSRQLESIERVLSSYHLANSLRFDTIIYDPVGELHHVQKAVADHFTEKKWVLKRCDDAMHRIVTGMHSIGLKNLWYDQVMAWLFSTGVTTHVLLVAALKNPTIRRRYVAVRDVLSDYGLNDFYHELLQLLGCQSFTKEQVSHYLVTLTETFDATVSVSKTPFFFSSDITLQARALAIDGSWQLIHSGNHLEAVFWIVATFTRCHKILAVDAPELEQKRASAFHKVTNDLGLMSRDSIIRRARQVCDFIPKLRSVAEEIMERNQDVRKGRAPHE</sequence>
<dbReference type="EMBL" id="BMIR01000007">
    <property type="protein sequence ID" value="GGE39688.1"/>
    <property type="molecule type" value="Genomic_DNA"/>
</dbReference>
<dbReference type="InterPro" id="IPR043519">
    <property type="entry name" value="NT_sf"/>
</dbReference>
<evidence type="ECO:0000313" key="2">
    <source>
        <dbReference type="Proteomes" id="UP000628775"/>
    </source>
</evidence>
<dbReference type="AlphaFoldDB" id="A0A8J2VW80"/>
<protein>
    <submittedName>
        <fullName evidence="1">Uncharacterized protein</fullName>
    </submittedName>
</protein>
<reference evidence="1" key="1">
    <citation type="journal article" date="2014" name="Int. J. Syst. Evol. Microbiol.">
        <title>Complete genome sequence of Corynebacterium casei LMG S-19264T (=DSM 44701T), isolated from a smear-ripened cheese.</title>
        <authorList>
            <consortium name="US DOE Joint Genome Institute (JGI-PGF)"/>
            <person name="Walter F."/>
            <person name="Albersmeier A."/>
            <person name="Kalinowski J."/>
            <person name="Ruckert C."/>
        </authorList>
    </citation>
    <scope>NUCLEOTIDE SEQUENCE</scope>
    <source>
        <strain evidence="1">CGMCC 1.15371</strain>
    </source>
</reference>
<name>A0A8J2VW80_9BACL</name>
<accession>A0A8J2VW80</accession>
<dbReference type="Gene3D" id="3.30.460.10">
    <property type="entry name" value="Beta Polymerase, domain 2"/>
    <property type="match status" value="1"/>
</dbReference>
<dbReference type="RefSeq" id="WP_188692506.1">
    <property type="nucleotide sequence ID" value="NZ_BMIR01000007.1"/>
</dbReference>
<organism evidence="1 2">
    <name type="scientific">Pullulanibacillus camelliae</name>
    <dbReference type="NCBI Taxonomy" id="1707096"/>
    <lineage>
        <taxon>Bacteria</taxon>
        <taxon>Bacillati</taxon>
        <taxon>Bacillota</taxon>
        <taxon>Bacilli</taxon>
        <taxon>Bacillales</taxon>
        <taxon>Sporolactobacillaceae</taxon>
        <taxon>Pullulanibacillus</taxon>
    </lineage>
</organism>
<comment type="caution">
    <text evidence="1">The sequence shown here is derived from an EMBL/GenBank/DDBJ whole genome shotgun (WGS) entry which is preliminary data.</text>
</comment>
<evidence type="ECO:0000313" key="1">
    <source>
        <dbReference type="EMBL" id="GGE39688.1"/>
    </source>
</evidence>
<reference evidence="1" key="2">
    <citation type="submission" date="2020-09" db="EMBL/GenBank/DDBJ databases">
        <authorList>
            <person name="Sun Q."/>
            <person name="Zhou Y."/>
        </authorList>
    </citation>
    <scope>NUCLEOTIDE SEQUENCE</scope>
    <source>
        <strain evidence="1">CGMCC 1.15371</strain>
    </source>
</reference>
<dbReference type="Proteomes" id="UP000628775">
    <property type="component" value="Unassembled WGS sequence"/>
</dbReference>